<dbReference type="SUPFAM" id="SSF63562">
    <property type="entry name" value="RPB6/omega subunit-like"/>
    <property type="match status" value="1"/>
</dbReference>
<dbReference type="EMBL" id="BAUU01000003">
    <property type="protein sequence ID" value="GAE29190.1"/>
    <property type="molecule type" value="Genomic_DNA"/>
</dbReference>
<accession>W4QAZ9</accession>
<keyword evidence="5 10" id="KW-0808">Transferase</keyword>
<comment type="caution">
    <text evidence="11">The sequence shown here is derived from an EMBL/GenBank/DDBJ whole genome shotgun (WGS) entry which is preliminary data.</text>
</comment>
<evidence type="ECO:0000256" key="3">
    <source>
        <dbReference type="ARBA" id="ARBA00013725"/>
    </source>
</evidence>
<comment type="catalytic activity">
    <reaction evidence="9 10">
        <text>RNA(n) + a ribonucleoside 5'-triphosphate = RNA(n+1) + diphosphate</text>
        <dbReference type="Rhea" id="RHEA:21248"/>
        <dbReference type="Rhea" id="RHEA-COMP:14527"/>
        <dbReference type="Rhea" id="RHEA-COMP:17342"/>
        <dbReference type="ChEBI" id="CHEBI:33019"/>
        <dbReference type="ChEBI" id="CHEBI:61557"/>
        <dbReference type="ChEBI" id="CHEBI:140395"/>
        <dbReference type="EC" id="2.7.7.6"/>
    </reaction>
</comment>
<dbReference type="Pfam" id="PF01192">
    <property type="entry name" value="RNA_pol_Rpb6"/>
    <property type="match status" value="1"/>
</dbReference>
<gene>
    <name evidence="10" type="primary">rpoZ</name>
    <name evidence="11" type="ORF">JCM9152_535</name>
</gene>
<dbReference type="GO" id="GO:0003677">
    <property type="term" value="F:DNA binding"/>
    <property type="evidence" value="ECO:0007669"/>
    <property type="project" value="UniProtKB-UniRule"/>
</dbReference>
<evidence type="ECO:0000256" key="6">
    <source>
        <dbReference type="ARBA" id="ARBA00022695"/>
    </source>
</evidence>
<evidence type="ECO:0000256" key="7">
    <source>
        <dbReference type="ARBA" id="ARBA00023163"/>
    </source>
</evidence>
<sequence>MLYPSIDSLLEKLDSKYTLVTVSAKRAREIRENEKRTPLVERPVSYKPVGVALEEIVHDHLRYERIEAIREEYGKHI</sequence>
<proteinExistence type="inferred from homology"/>
<keyword evidence="12" id="KW-1185">Reference proteome</keyword>
<dbReference type="EC" id="2.7.7.6" evidence="2 10"/>
<dbReference type="STRING" id="1236971.JCM9152_535"/>
<organism evidence="11 12">
    <name type="scientific">Halalkalibacter hemicellulosilyticusJCM 9152</name>
    <dbReference type="NCBI Taxonomy" id="1236971"/>
    <lineage>
        <taxon>Bacteria</taxon>
        <taxon>Bacillati</taxon>
        <taxon>Bacillota</taxon>
        <taxon>Bacilli</taxon>
        <taxon>Bacillales</taxon>
        <taxon>Bacillaceae</taxon>
        <taxon>Halalkalibacter</taxon>
    </lineage>
</organism>
<evidence type="ECO:0000256" key="8">
    <source>
        <dbReference type="ARBA" id="ARBA00029924"/>
    </source>
</evidence>
<dbReference type="HAMAP" id="MF_00366">
    <property type="entry name" value="RNApol_bact_RpoZ"/>
    <property type="match status" value="1"/>
</dbReference>
<comment type="similarity">
    <text evidence="1 10">Belongs to the RNA polymerase subunit omega family.</text>
</comment>
<keyword evidence="4 10" id="KW-0240">DNA-directed RNA polymerase</keyword>
<reference evidence="11" key="1">
    <citation type="journal article" date="2014" name="Genome Announc.">
        <title>Draft Genome Sequences of Three Alkaliphilic Bacillus Strains, Bacillus wakoensis JCM 9140T, Bacillus akibai JCM 9157T, and Bacillus hemicellulosilyticus JCM 9152T.</title>
        <authorList>
            <person name="Yuki M."/>
            <person name="Oshima K."/>
            <person name="Suda W."/>
            <person name="Oshida Y."/>
            <person name="Kitamura K."/>
            <person name="Iida T."/>
            <person name="Hattori M."/>
            <person name="Ohkuma M."/>
        </authorList>
    </citation>
    <scope>NUCLEOTIDE SEQUENCE [LARGE SCALE GENOMIC DNA]</scope>
    <source>
        <strain evidence="11">JCM 9152</strain>
    </source>
</reference>
<dbReference type="OrthoDB" id="9815459at2"/>
<evidence type="ECO:0000313" key="12">
    <source>
        <dbReference type="Proteomes" id="UP000018895"/>
    </source>
</evidence>
<evidence type="ECO:0000256" key="2">
    <source>
        <dbReference type="ARBA" id="ARBA00012418"/>
    </source>
</evidence>
<dbReference type="PANTHER" id="PTHR34476">
    <property type="entry name" value="DNA-DIRECTED RNA POLYMERASE SUBUNIT OMEGA"/>
    <property type="match status" value="1"/>
</dbReference>
<dbReference type="InterPro" id="IPR003716">
    <property type="entry name" value="DNA-dir_RNA_pol_omega"/>
</dbReference>
<evidence type="ECO:0000256" key="10">
    <source>
        <dbReference type="HAMAP-Rule" id="MF_00366"/>
    </source>
</evidence>
<evidence type="ECO:0000256" key="1">
    <source>
        <dbReference type="ARBA" id="ARBA00006711"/>
    </source>
</evidence>
<keyword evidence="6 10" id="KW-0548">Nucleotidyltransferase</keyword>
<dbReference type="RefSeq" id="WP_035340491.1">
    <property type="nucleotide sequence ID" value="NZ_BAUU01000003.1"/>
</dbReference>
<evidence type="ECO:0000313" key="11">
    <source>
        <dbReference type="EMBL" id="GAE29190.1"/>
    </source>
</evidence>
<dbReference type="GO" id="GO:0000428">
    <property type="term" value="C:DNA-directed RNA polymerase complex"/>
    <property type="evidence" value="ECO:0007669"/>
    <property type="project" value="UniProtKB-KW"/>
</dbReference>
<dbReference type="SMART" id="SM01409">
    <property type="entry name" value="RNA_pol_Rpb6"/>
    <property type="match status" value="1"/>
</dbReference>
<dbReference type="Gene3D" id="3.90.940.10">
    <property type="match status" value="1"/>
</dbReference>
<evidence type="ECO:0000256" key="4">
    <source>
        <dbReference type="ARBA" id="ARBA00022478"/>
    </source>
</evidence>
<dbReference type="PANTHER" id="PTHR34476:SF1">
    <property type="entry name" value="DNA-DIRECTED RNA POLYMERASE SUBUNIT OMEGA"/>
    <property type="match status" value="1"/>
</dbReference>
<comment type="subunit">
    <text evidence="10">The RNAP catalytic core consists of 2 alpha, 1 beta, 1 beta' and 1 omega subunit. When a sigma factor is associated with the core the holoenzyme is formed, which can initiate transcription.</text>
</comment>
<evidence type="ECO:0000256" key="9">
    <source>
        <dbReference type="ARBA" id="ARBA00048552"/>
    </source>
</evidence>
<protein>
    <recommendedName>
        <fullName evidence="3 10">DNA-directed RNA polymerase subunit omega</fullName>
        <shortName evidence="10">RNAP omega subunit</shortName>
        <ecNumber evidence="2 10">2.7.7.6</ecNumber>
    </recommendedName>
    <alternativeName>
        <fullName evidence="10">RNA polymerase omega subunit</fullName>
    </alternativeName>
    <alternativeName>
        <fullName evidence="8 10">Transcriptase subunit omega</fullName>
    </alternativeName>
</protein>
<dbReference type="Proteomes" id="UP000018895">
    <property type="component" value="Unassembled WGS sequence"/>
</dbReference>
<dbReference type="InterPro" id="IPR006110">
    <property type="entry name" value="Pol_omega/Rpo6/RPB6"/>
</dbReference>
<dbReference type="InterPro" id="IPR036161">
    <property type="entry name" value="RPB6/omega-like_sf"/>
</dbReference>
<name>W4QAZ9_9BACI</name>
<dbReference type="NCBIfam" id="TIGR00690">
    <property type="entry name" value="rpoZ"/>
    <property type="match status" value="1"/>
</dbReference>
<keyword evidence="7 10" id="KW-0804">Transcription</keyword>
<evidence type="ECO:0000256" key="5">
    <source>
        <dbReference type="ARBA" id="ARBA00022679"/>
    </source>
</evidence>
<dbReference type="AlphaFoldDB" id="W4QAZ9"/>
<dbReference type="GO" id="GO:0006351">
    <property type="term" value="P:DNA-templated transcription"/>
    <property type="evidence" value="ECO:0007669"/>
    <property type="project" value="UniProtKB-UniRule"/>
</dbReference>
<comment type="function">
    <text evidence="10">Promotes RNA polymerase assembly. Latches the N- and C-terminal regions of the beta' subunit thereby facilitating its interaction with the beta and alpha subunits.</text>
</comment>
<dbReference type="GO" id="GO:0003899">
    <property type="term" value="F:DNA-directed RNA polymerase activity"/>
    <property type="evidence" value="ECO:0007669"/>
    <property type="project" value="UniProtKB-UniRule"/>
</dbReference>